<keyword evidence="10" id="KW-0902">Two-component regulatory system</keyword>
<reference evidence="17 18" key="1">
    <citation type="submission" date="2024-06" db="EMBL/GenBank/DDBJ databases">
        <authorList>
            <person name="Chen R.Y."/>
        </authorList>
    </citation>
    <scope>NUCLEOTIDE SEQUENCE [LARGE SCALE GENOMIC DNA]</scope>
    <source>
        <strain evidence="17 18">D2</strain>
    </source>
</reference>
<evidence type="ECO:0000259" key="15">
    <source>
        <dbReference type="PROSITE" id="PS50110"/>
    </source>
</evidence>
<dbReference type="CDD" id="cd00088">
    <property type="entry name" value="HPT"/>
    <property type="match status" value="1"/>
</dbReference>
<dbReference type="EC" id="2.7.13.3" evidence="3"/>
<evidence type="ECO:0000256" key="13">
    <source>
        <dbReference type="PROSITE-ProRule" id="PRU00169"/>
    </source>
</evidence>
<dbReference type="CDD" id="cd17546">
    <property type="entry name" value="REC_hyHK_CKI1_RcsC-like"/>
    <property type="match status" value="2"/>
</dbReference>
<gene>
    <name evidence="17" type="ORF">ABS311_19010</name>
</gene>
<dbReference type="Proteomes" id="UP001467690">
    <property type="component" value="Unassembled WGS sequence"/>
</dbReference>
<dbReference type="SUPFAM" id="SSF55874">
    <property type="entry name" value="ATPase domain of HSP90 chaperone/DNA topoisomerase II/histidine kinase"/>
    <property type="match status" value="1"/>
</dbReference>
<sequence>MNPCFKDSDIHLLIVEPNHQNLTFVKDFLQPLGITTITASNCSNAIQLAAQSPNLCSIIFTTPLEGVKSLEIATFVRKTQGLEVTPIIFLTSLSENSDEVKATSKLRAVDFIFKPIKPHLIQNKVQILVELKKSELWLKQADAELSHWHHLFESVFKNVQIAIVIADIKTSMIESINQTAMNWFQTIDNTREQLKQIDNTINTQKFTAKLTIDLLLHEQVKKCEITREEIPTQSGIKRLYIINDISRAVAADKANEAKSYFLANMSHEIRTPLNGILGMTSLLGRTELQPKQQEFVKTIRLSGEHLQALINDILDFSKISAGKMTLEYTTFDLNEVIEDLIMTFAAKAQEKHIELTYLITPEAQISVSTDETRFKQIVVNLLSNAIKFTEDGTVHLQVRLKSQRAPMLSVSVKDTGIGIAPSHQKALFKAFVQAEDSTSRRFGGTGLGLSICKKLVTLMGGEIGVKSELHKGSTFEFSLPVEIVNRNPKHFTKGILPELVEKNILVVDDNSTNLMVLRQYFDGWGASVTCIDNPQALIEKEIQITHFHLILLDYQMPEYNGVQLAKRLRKEYGVDCPKLILCSSSNDIKITADIFDAIIYKPVRASILYDSVINTLYNGWTADAAKKQIKPRRKLKQIANTFPLNILVAEDHLVNQEYMRYLLDELGYSCEFANDGQAALELIDKKQFDVVLMDVLMPVLNGFQATQEIKQRYKEKSPQIIAVTANALKGDKERCLAAGMDAYIVKPVEEEQLIRCLKKAYKKLNKNKKMDLRNLDSNQNVQFETNEAVLIDKERYLRIPEPVRIKLNKLFIPEAEKDLFALENALKQQQHDVVQKIAHKLKGSAANLGLVKLSEVCYEFQLLAEKQQNASVESVEQLNQVFLQSKSALASFVDEN</sequence>
<dbReference type="SMART" id="SM00388">
    <property type="entry name" value="HisKA"/>
    <property type="match status" value="1"/>
</dbReference>
<dbReference type="Gene3D" id="1.10.287.130">
    <property type="match status" value="1"/>
</dbReference>
<dbReference type="CDD" id="cd16922">
    <property type="entry name" value="HATPase_EvgS-ArcB-TorS-like"/>
    <property type="match status" value="1"/>
</dbReference>
<evidence type="ECO:0000256" key="4">
    <source>
        <dbReference type="ARBA" id="ARBA00022475"/>
    </source>
</evidence>
<keyword evidence="8" id="KW-0067">ATP-binding</keyword>
<proteinExistence type="predicted"/>
<feature type="domain" description="Response regulatory" evidence="15">
    <location>
        <begin position="645"/>
        <end position="761"/>
    </location>
</feature>
<dbReference type="SUPFAM" id="SSF47226">
    <property type="entry name" value="Histidine-containing phosphotransfer domain, HPT domain"/>
    <property type="match status" value="1"/>
</dbReference>
<feature type="modified residue" description="Phosphohistidine" evidence="12">
    <location>
        <position position="839"/>
    </location>
</feature>
<dbReference type="InterPro" id="IPR036641">
    <property type="entry name" value="HPT_dom_sf"/>
</dbReference>
<comment type="catalytic activity">
    <reaction evidence="1">
        <text>ATP + protein L-histidine = ADP + protein N-phospho-L-histidine.</text>
        <dbReference type="EC" id="2.7.13.3"/>
    </reaction>
</comment>
<dbReference type="EMBL" id="JBELOE010000280">
    <property type="protein sequence ID" value="MER2493969.1"/>
    <property type="molecule type" value="Genomic_DNA"/>
</dbReference>
<dbReference type="InterPro" id="IPR004358">
    <property type="entry name" value="Sig_transdc_His_kin-like_C"/>
</dbReference>
<dbReference type="SMART" id="SM00448">
    <property type="entry name" value="REC"/>
    <property type="match status" value="3"/>
</dbReference>
<evidence type="ECO:0000256" key="6">
    <source>
        <dbReference type="ARBA" id="ARBA00022692"/>
    </source>
</evidence>
<dbReference type="InterPro" id="IPR036890">
    <property type="entry name" value="HATPase_C_sf"/>
</dbReference>
<organism evidence="17 18">
    <name type="scientific">Catenovulum sediminis</name>
    <dbReference type="NCBI Taxonomy" id="1740262"/>
    <lineage>
        <taxon>Bacteria</taxon>
        <taxon>Pseudomonadati</taxon>
        <taxon>Pseudomonadota</taxon>
        <taxon>Gammaproteobacteria</taxon>
        <taxon>Alteromonadales</taxon>
        <taxon>Alteromonadaceae</taxon>
        <taxon>Catenovulum</taxon>
    </lineage>
</organism>
<evidence type="ECO:0000256" key="10">
    <source>
        <dbReference type="ARBA" id="ARBA00023012"/>
    </source>
</evidence>
<dbReference type="SMART" id="SM00073">
    <property type="entry name" value="HPT"/>
    <property type="match status" value="1"/>
</dbReference>
<keyword evidence="7" id="KW-0547">Nucleotide-binding</keyword>
<dbReference type="SUPFAM" id="SSF47384">
    <property type="entry name" value="Homodimeric domain of signal transducing histidine kinase"/>
    <property type="match status" value="1"/>
</dbReference>
<comment type="caution">
    <text evidence="17">The sequence shown here is derived from an EMBL/GenBank/DDBJ whole genome shotgun (WGS) entry which is preliminary data.</text>
</comment>
<name>A0ABV1RLZ3_9ALTE</name>
<dbReference type="Gene3D" id="3.40.50.2300">
    <property type="match status" value="3"/>
</dbReference>
<feature type="domain" description="HPt" evidence="16">
    <location>
        <begin position="800"/>
        <end position="896"/>
    </location>
</feature>
<dbReference type="PRINTS" id="PR00344">
    <property type="entry name" value="BCTRLSENSOR"/>
</dbReference>
<dbReference type="PROSITE" id="PS50110">
    <property type="entry name" value="RESPONSE_REGULATORY"/>
    <property type="match status" value="3"/>
</dbReference>
<evidence type="ECO:0000256" key="2">
    <source>
        <dbReference type="ARBA" id="ARBA00004651"/>
    </source>
</evidence>
<dbReference type="Pfam" id="PF02518">
    <property type="entry name" value="HATPase_c"/>
    <property type="match status" value="1"/>
</dbReference>
<dbReference type="PROSITE" id="PS50109">
    <property type="entry name" value="HIS_KIN"/>
    <property type="match status" value="1"/>
</dbReference>
<dbReference type="InterPro" id="IPR036097">
    <property type="entry name" value="HisK_dim/P_sf"/>
</dbReference>
<evidence type="ECO:0000256" key="12">
    <source>
        <dbReference type="PROSITE-ProRule" id="PRU00110"/>
    </source>
</evidence>
<dbReference type="RefSeq" id="WP_350402995.1">
    <property type="nucleotide sequence ID" value="NZ_JBELOE010000280.1"/>
</dbReference>
<accession>A0ABV1RLZ3</accession>
<dbReference type="PROSITE" id="PS50894">
    <property type="entry name" value="HPT"/>
    <property type="match status" value="1"/>
</dbReference>
<feature type="domain" description="Response regulatory" evidence="15">
    <location>
        <begin position="503"/>
        <end position="616"/>
    </location>
</feature>
<feature type="domain" description="Histidine kinase" evidence="14">
    <location>
        <begin position="264"/>
        <end position="483"/>
    </location>
</feature>
<keyword evidence="5 13" id="KW-0597">Phosphoprotein</keyword>
<evidence type="ECO:0000256" key="9">
    <source>
        <dbReference type="ARBA" id="ARBA00022989"/>
    </source>
</evidence>
<feature type="modified residue" description="4-aspartylphosphate" evidence="13">
    <location>
        <position position="694"/>
    </location>
</feature>
<dbReference type="InterPro" id="IPR003661">
    <property type="entry name" value="HisK_dim/P_dom"/>
</dbReference>
<comment type="caution">
    <text evidence="13">Lacks conserved residue(s) required for the propagation of feature annotation.</text>
</comment>
<dbReference type="PANTHER" id="PTHR45339">
    <property type="entry name" value="HYBRID SIGNAL TRANSDUCTION HISTIDINE KINASE J"/>
    <property type="match status" value="1"/>
</dbReference>
<dbReference type="Pfam" id="PF00072">
    <property type="entry name" value="Response_reg"/>
    <property type="match status" value="3"/>
</dbReference>
<evidence type="ECO:0000256" key="11">
    <source>
        <dbReference type="ARBA" id="ARBA00023136"/>
    </source>
</evidence>
<keyword evidence="4" id="KW-1003">Cell membrane</keyword>
<dbReference type="Pfam" id="PF00512">
    <property type="entry name" value="HisKA"/>
    <property type="match status" value="1"/>
</dbReference>
<keyword evidence="9" id="KW-1133">Transmembrane helix</keyword>
<dbReference type="Pfam" id="PF01627">
    <property type="entry name" value="Hpt"/>
    <property type="match status" value="1"/>
</dbReference>
<keyword evidence="11" id="KW-0472">Membrane</keyword>
<dbReference type="InterPro" id="IPR005467">
    <property type="entry name" value="His_kinase_dom"/>
</dbReference>
<dbReference type="Gene3D" id="3.30.565.10">
    <property type="entry name" value="Histidine kinase-like ATPase, C-terminal domain"/>
    <property type="match status" value="1"/>
</dbReference>
<keyword evidence="6" id="KW-0812">Transmembrane</keyword>
<evidence type="ECO:0000256" key="8">
    <source>
        <dbReference type="ARBA" id="ARBA00022840"/>
    </source>
</evidence>
<evidence type="ECO:0000259" key="16">
    <source>
        <dbReference type="PROSITE" id="PS50894"/>
    </source>
</evidence>
<feature type="modified residue" description="4-aspartylphosphate" evidence="13">
    <location>
        <position position="553"/>
    </location>
</feature>
<evidence type="ECO:0000256" key="1">
    <source>
        <dbReference type="ARBA" id="ARBA00000085"/>
    </source>
</evidence>
<comment type="subcellular location">
    <subcellularLocation>
        <location evidence="2">Cell membrane</location>
        <topology evidence="2">Multi-pass membrane protein</topology>
    </subcellularLocation>
</comment>
<evidence type="ECO:0000259" key="14">
    <source>
        <dbReference type="PROSITE" id="PS50109"/>
    </source>
</evidence>
<dbReference type="InterPro" id="IPR008207">
    <property type="entry name" value="Sig_transdc_His_kin_Hpt_dom"/>
</dbReference>
<feature type="domain" description="Response regulatory" evidence="15">
    <location>
        <begin position="11"/>
        <end position="129"/>
    </location>
</feature>
<dbReference type="Gene3D" id="1.20.120.160">
    <property type="entry name" value="HPT domain"/>
    <property type="match status" value="1"/>
</dbReference>
<dbReference type="InterPro" id="IPR011006">
    <property type="entry name" value="CheY-like_superfamily"/>
</dbReference>
<evidence type="ECO:0000256" key="5">
    <source>
        <dbReference type="ARBA" id="ARBA00022553"/>
    </source>
</evidence>
<evidence type="ECO:0000256" key="3">
    <source>
        <dbReference type="ARBA" id="ARBA00012438"/>
    </source>
</evidence>
<protein>
    <recommendedName>
        <fullName evidence="3">histidine kinase</fullName>
        <ecNumber evidence="3">2.7.13.3</ecNumber>
    </recommendedName>
</protein>
<dbReference type="SUPFAM" id="SSF52172">
    <property type="entry name" value="CheY-like"/>
    <property type="match status" value="3"/>
</dbReference>
<dbReference type="InterPro" id="IPR001789">
    <property type="entry name" value="Sig_transdc_resp-reg_receiver"/>
</dbReference>
<dbReference type="SMART" id="SM00387">
    <property type="entry name" value="HATPase_c"/>
    <property type="match status" value="1"/>
</dbReference>
<dbReference type="InterPro" id="IPR003594">
    <property type="entry name" value="HATPase_dom"/>
</dbReference>
<keyword evidence="18" id="KW-1185">Reference proteome</keyword>
<evidence type="ECO:0000256" key="7">
    <source>
        <dbReference type="ARBA" id="ARBA00022741"/>
    </source>
</evidence>
<evidence type="ECO:0000313" key="17">
    <source>
        <dbReference type="EMBL" id="MER2493969.1"/>
    </source>
</evidence>
<dbReference type="PANTHER" id="PTHR45339:SF1">
    <property type="entry name" value="HYBRID SIGNAL TRANSDUCTION HISTIDINE KINASE J"/>
    <property type="match status" value="1"/>
</dbReference>
<dbReference type="CDD" id="cd00082">
    <property type="entry name" value="HisKA"/>
    <property type="match status" value="1"/>
</dbReference>
<evidence type="ECO:0000313" key="18">
    <source>
        <dbReference type="Proteomes" id="UP001467690"/>
    </source>
</evidence>